<proteinExistence type="inferred from homology"/>
<feature type="transmembrane region" description="Helical" evidence="9">
    <location>
        <begin position="233"/>
        <end position="255"/>
    </location>
</feature>
<dbReference type="GO" id="GO:0006506">
    <property type="term" value="P:GPI anchor biosynthetic process"/>
    <property type="evidence" value="ECO:0007669"/>
    <property type="project" value="TreeGrafter"/>
</dbReference>
<dbReference type="AlphaFoldDB" id="A0A8S1H436"/>
<evidence type="ECO:0000256" key="7">
    <source>
        <dbReference type="ARBA" id="ARBA00022989"/>
    </source>
</evidence>
<keyword evidence="3 9" id="KW-0328">Glycosyltransferase</keyword>
<dbReference type="InterPro" id="IPR001950">
    <property type="entry name" value="SUI1"/>
</dbReference>
<evidence type="ECO:0000256" key="8">
    <source>
        <dbReference type="ARBA" id="ARBA00023136"/>
    </source>
</evidence>
<sequence>MMSSFRVWLLLALFRLFSVYLVVSWFVPDEIYQSTEVAHRLVFGVGHISWEWTYGLRSYLHPAIIAVFFKLLQFFDFDYRFLVYQLPRIIHALLFSLGDISYYRLCYRLSKTSRIALFSFASYLTCWFVFYCGPRTLSNSLETSLTLIALTWFPFEGAHEHAYTIPYIVIGLVTIIIRPTVALIWIVFGIHHLTYCWSKLYVVFALVVPTTITVIGTCVVFESLALGELNLPLWNFLSFNVLKGGSAMFGVHPWYWYFTEGLPSVLSVQFFLAVFALIGLHPLLPSYLPFCASAVYVVFHSFLPHKEQRFLLPIIPFLCLYTGVAIDKIRVSFGRAKLFPLLFTMFFINAIIALVASRYHQVGPFQASHAVITQAAESGKSFSIAALMPCYSLPGHSYFHHDVNKLRMLDCSPDISGKRAGKPDEADTFYANHQQWLEDVFENEHQQYDRILMYEKTYLRVADWFTRRGWIDCHRAFHSYILTSSREDHYIKHSCNGTIVEHPEFGEVIQLTGDQRDKVKDFLIKVGIVKEENCRVHGF</sequence>
<feature type="transmembrane region" description="Helical" evidence="9">
    <location>
        <begin position="167"/>
        <end position="188"/>
    </location>
</feature>
<comment type="similarity">
    <text evidence="9">Belongs to the glycosyltransferase 22 family.</text>
</comment>
<keyword evidence="6 9" id="KW-0256">Endoplasmic reticulum</keyword>
<evidence type="ECO:0000256" key="3">
    <source>
        <dbReference type="ARBA" id="ARBA00022676"/>
    </source>
</evidence>
<keyword evidence="5 9" id="KW-0812">Transmembrane</keyword>
<keyword evidence="4" id="KW-0808">Transferase</keyword>
<protein>
    <recommendedName>
        <fullName evidence="9">Mannosyltransferase</fullName>
        <ecNumber evidence="9">2.4.1.-</ecNumber>
    </recommendedName>
</protein>
<dbReference type="InterPro" id="IPR036877">
    <property type="entry name" value="SUI1_dom_sf"/>
</dbReference>
<organism evidence="11 12">
    <name type="scientific">Caenorhabditis auriculariae</name>
    <dbReference type="NCBI Taxonomy" id="2777116"/>
    <lineage>
        <taxon>Eukaryota</taxon>
        <taxon>Metazoa</taxon>
        <taxon>Ecdysozoa</taxon>
        <taxon>Nematoda</taxon>
        <taxon>Chromadorea</taxon>
        <taxon>Rhabditida</taxon>
        <taxon>Rhabditina</taxon>
        <taxon>Rhabditomorpha</taxon>
        <taxon>Rhabditoidea</taxon>
        <taxon>Rhabditidae</taxon>
        <taxon>Peloderinae</taxon>
        <taxon>Caenorhabditis</taxon>
    </lineage>
</organism>
<accession>A0A8S1H436</accession>
<dbReference type="GO" id="GO:0005789">
    <property type="term" value="C:endoplasmic reticulum membrane"/>
    <property type="evidence" value="ECO:0007669"/>
    <property type="project" value="UniProtKB-SubCell"/>
</dbReference>
<dbReference type="EC" id="2.4.1.-" evidence="9"/>
<dbReference type="GO" id="GO:0003743">
    <property type="term" value="F:translation initiation factor activity"/>
    <property type="evidence" value="ECO:0007669"/>
    <property type="project" value="InterPro"/>
</dbReference>
<evidence type="ECO:0000256" key="5">
    <source>
        <dbReference type="ARBA" id="ARBA00022692"/>
    </source>
</evidence>
<dbReference type="InterPro" id="IPR005874">
    <property type="entry name" value="SUI1_euk"/>
</dbReference>
<reference evidence="11" key="1">
    <citation type="submission" date="2020-10" db="EMBL/GenBank/DDBJ databases">
        <authorList>
            <person name="Kikuchi T."/>
        </authorList>
    </citation>
    <scope>NUCLEOTIDE SEQUENCE</scope>
    <source>
        <strain evidence="11">NKZ352</strain>
    </source>
</reference>
<evidence type="ECO:0000313" key="12">
    <source>
        <dbReference type="Proteomes" id="UP000835052"/>
    </source>
</evidence>
<dbReference type="PANTHER" id="PTHR22760">
    <property type="entry name" value="GLYCOSYLTRANSFERASE"/>
    <property type="match status" value="1"/>
</dbReference>
<dbReference type="EMBL" id="CAJGYM010000014">
    <property type="protein sequence ID" value="CAD6190122.1"/>
    <property type="molecule type" value="Genomic_DNA"/>
</dbReference>
<dbReference type="Proteomes" id="UP000835052">
    <property type="component" value="Unassembled WGS sequence"/>
</dbReference>
<feature type="transmembrane region" description="Helical" evidence="9">
    <location>
        <begin position="261"/>
        <end position="280"/>
    </location>
</feature>
<feature type="transmembrane region" description="Helical" evidence="9">
    <location>
        <begin position="200"/>
        <end position="221"/>
    </location>
</feature>
<feature type="transmembrane region" description="Helical" evidence="9">
    <location>
        <begin position="310"/>
        <end position="326"/>
    </location>
</feature>
<feature type="transmembrane region" description="Helical" evidence="9">
    <location>
        <begin position="7"/>
        <end position="27"/>
    </location>
</feature>
<gene>
    <name evidence="11" type="ORF">CAUJ_LOCUS6041</name>
</gene>
<dbReference type="InterPro" id="IPR005599">
    <property type="entry name" value="GPI_mannosylTrfase"/>
</dbReference>
<comment type="similarity">
    <text evidence="2">Belongs to the SUI1 family.</text>
</comment>
<evidence type="ECO:0000256" key="9">
    <source>
        <dbReference type="RuleBase" id="RU363075"/>
    </source>
</evidence>
<name>A0A8S1H436_9PELO</name>
<dbReference type="OrthoDB" id="10248435at2759"/>
<comment type="caution">
    <text evidence="11">The sequence shown here is derived from an EMBL/GenBank/DDBJ whole genome shotgun (WGS) entry which is preliminary data.</text>
</comment>
<dbReference type="PANTHER" id="PTHR22760:SF4">
    <property type="entry name" value="GPI MANNOSYLTRANSFERASE 3"/>
    <property type="match status" value="1"/>
</dbReference>
<evidence type="ECO:0000259" key="10">
    <source>
        <dbReference type="PROSITE" id="PS50296"/>
    </source>
</evidence>
<dbReference type="PROSITE" id="PS50296">
    <property type="entry name" value="SUI1"/>
    <property type="match status" value="1"/>
</dbReference>
<dbReference type="Gene3D" id="3.30.780.10">
    <property type="entry name" value="SUI1-like domain"/>
    <property type="match status" value="1"/>
</dbReference>
<dbReference type="Pfam" id="PF01253">
    <property type="entry name" value="SUI1"/>
    <property type="match status" value="1"/>
</dbReference>
<dbReference type="CDD" id="cd11566">
    <property type="entry name" value="eIF1_SUI1"/>
    <property type="match status" value="1"/>
</dbReference>
<keyword evidence="12" id="KW-1185">Reference proteome</keyword>
<dbReference type="Pfam" id="PF03901">
    <property type="entry name" value="Glyco_transf_22"/>
    <property type="match status" value="1"/>
</dbReference>
<feature type="transmembrane region" description="Helical" evidence="9">
    <location>
        <begin position="81"/>
        <end position="103"/>
    </location>
</feature>
<evidence type="ECO:0000256" key="6">
    <source>
        <dbReference type="ARBA" id="ARBA00022824"/>
    </source>
</evidence>
<feature type="domain" description="SUI1" evidence="10">
    <location>
        <begin position="494"/>
        <end position="527"/>
    </location>
</feature>
<keyword evidence="7 9" id="KW-1133">Transmembrane helix</keyword>
<evidence type="ECO:0000256" key="4">
    <source>
        <dbReference type="ARBA" id="ARBA00022679"/>
    </source>
</evidence>
<feature type="transmembrane region" description="Helical" evidence="9">
    <location>
        <begin position="115"/>
        <end position="131"/>
    </location>
</feature>
<keyword evidence="8 9" id="KW-0472">Membrane</keyword>
<comment type="subcellular location">
    <subcellularLocation>
        <location evidence="1 9">Endoplasmic reticulum membrane</location>
        <topology evidence="1 9">Multi-pass membrane protein</topology>
    </subcellularLocation>
</comment>
<evidence type="ECO:0000313" key="11">
    <source>
        <dbReference type="EMBL" id="CAD6190122.1"/>
    </source>
</evidence>
<evidence type="ECO:0000256" key="2">
    <source>
        <dbReference type="ARBA" id="ARBA00005422"/>
    </source>
</evidence>
<evidence type="ECO:0000256" key="1">
    <source>
        <dbReference type="ARBA" id="ARBA00004477"/>
    </source>
</evidence>
<dbReference type="SUPFAM" id="SSF55159">
    <property type="entry name" value="eIF1-like"/>
    <property type="match status" value="1"/>
</dbReference>
<feature type="transmembrane region" description="Helical" evidence="9">
    <location>
        <begin position="338"/>
        <end position="356"/>
    </location>
</feature>
<dbReference type="GO" id="GO:0000026">
    <property type="term" value="F:alpha-1,2-mannosyltransferase activity"/>
    <property type="evidence" value="ECO:0007669"/>
    <property type="project" value="TreeGrafter"/>
</dbReference>